<accession>A0A2B7XT47</accession>
<gene>
    <name evidence="1" type="ORF">AJ79_04433</name>
</gene>
<evidence type="ECO:0000313" key="1">
    <source>
        <dbReference type="EMBL" id="PGH12139.1"/>
    </source>
</evidence>
<dbReference type="Proteomes" id="UP000223968">
    <property type="component" value="Unassembled WGS sequence"/>
</dbReference>
<organism evidence="1 2">
    <name type="scientific">Helicocarpus griseus UAMH5409</name>
    <dbReference type="NCBI Taxonomy" id="1447875"/>
    <lineage>
        <taxon>Eukaryota</taxon>
        <taxon>Fungi</taxon>
        <taxon>Dikarya</taxon>
        <taxon>Ascomycota</taxon>
        <taxon>Pezizomycotina</taxon>
        <taxon>Eurotiomycetes</taxon>
        <taxon>Eurotiomycetidae</taxon>
        <taxon>Onygenales</taxon>
        <taxon>Ajellomycetaceae</taxon>
        <taxon>Helicocarpus</taxon>
    </lineage>
</organism>
<evidence type="ECO:0000313" key="2">
    <source>
        <dbReference type="Proteomes" id="UP000223968"/>
    </source>
</evidence>
<keyword evidence="2" id="KW-1185">Reference proteome</keyword>
<protein>
    <submittedName>
        <fullName evidence="1">Uncharacterized protein</fullName>
    </submittedName>
</protein>
<comment type="caution">
    <text evidence="1">The sequence shown here is derived from an EMBL/GenBank/DDBJ whole genome shotgun (WGS) entry which is preliminary data.</text>
</comment>
<name>A0A2B7XT47_9EURO</name>
<dbReference type="OrthoDB" id="412402at2759"/>
<sequence>MTRITPEAMALSVIVEANLFTAMRATTFSTYPGDTLLHIVGACLNDARPQGPKGQWSPARLIGNTNSDSSRGIDNQRWTLATDPTITPNYPDWFREHVTEPIKIISPPYYISSVGWKFDMERIFRQVFGRYASIINSGALWVECNTGTCLNVQIGNGANCGADFPFYTVRNLAMVLLVYEPVLDRMVRLNSVLAHPNNPRRWVSSLSSPYFLPPNVPNNCSRAALASHLLGTCFDIPSIVRAMNPSLSSLPDTHNYYKYDFSSLLDSVEESVSVTTQSRGGVANGHTASPSAVQPTRRTVQFRLPENLAVDPEILVHWVKFLGSLIEFANEVDLSTLKETLGITFQNGGTTAAQGNTIVSARPPEFAAPQPPGSLLRLFIAMEQVQIPLDSDTARFWYRRWTRG</sequence>
<dbReference type="EMBL" id="PDNB01000062">
    <property type="protein sequence ID" value="PGH12139.1"/>
    <property type="molecule type" value="Genomic_DNA"/>
</dbReference>
<dbReference type="STRING" id="1447875.A0A2B7XT47"/>
<dbReference type="AlphaFoldDB" id="A0A2B7XT47"/>
<reference evidence="1 2" key="1">
    <citation type="submission" date="2017-10" db="EMBL/GenBank/DDBJ databases">
        <title>Comparative genomics in systemic dimorphic fungi from Ajellomycetaceae.</title>
        <authorList>
            <person name="Munoz J.F."/>
            <person name="Mcewen J.G."/>
            <person name="Clay O.K."/>
            <person name="Cuomo C.A."/>
        </authorList>
    </citation>
    <scope>NUCLEOTIDE SEQUENCE [LARGE SCALE GENOMIC DNA]</scope>
    <source>
        <strain evidence="1 2">UAMH5409</strain>
    </source>
</reference>
<proteinExistence type="predicted"/>